<dbReference type="RefSeq" id="WP_138526847.1">
    <property type="nucleotide sequence ID" value="NZ_SWDV01000070.1"/>
</dbReference>
<gene>
    <name evidence="2" type="ORF">FAS41_29680</name>
</gene>
<keyword evidence="3" id="KW-1185">Reference proteome</keyword>
<organism evidence="2 3">
    <name type="scientific">Pseudomonas nicosulfuronedens</name>
    <dbReference type="NCBI Taxonomy" id="2571105"/>
    <lineage>
        <taxon>Bacteria</taxon>
        <taxon>Pseudomonadati</taxon>
        <taxon>Pseudomonadota</taxon>
        <taxon>Gammaproteobacteria</taxon>
        <taxon>Pseudomonadales</taxon>
        <taxon>Pseudomonadaceae</taxon>
        <taxon>Pseudomonas</taxon>
    </lineage>
</organism>
<dbReference type="GeneID" id="300409107"/>
<name>A0A5R9QKM1_9PSED</name>
<feature type="region of interest" description="Disordered" evidence="1">
    <location>
        <begin position="18"/>
        <end position="38"/>
    </location>
</feature>
<evidence type="ECO:0000313" key="2">
    <source>
        <dbReference type="EMBL" id="TLX69887.1"/>
    </source>
</evidence>
<accession>A0A5R9QKM1</accession>
<proteinExistence type="predicted"/>
<evidence type="ECO:0000313" key="3">
    <source>
        <dbReference type="Proteomes" id="UP000306635"/>
    </source>
</evidence>
<protein>
    <submittedName>
        <fullName evidence="2">Uncharacterized protein</fullName>
    </submittedName>
</protein>
<dbReference type="Proteomes" id="UP000306635">
    <property type="component" value="Unassembled WGS sequence"/>
</dbReference>
<sequence>MPHPFLMIQTSAGERLTLNLSPMLPKQNTEDPEEAEPRRHWQFTNTGAARIREFLSKHEAGSLYLRQQLLILVGNTLVDAAASAHAKT</sequence>
<dbReference type="EMBL" id="SWDV01000070">
    <property type="protein sequence ID" value="TLX69887.1"/>
    <property type="molecule type" value="Genomic_DNA"/>
</dbReference>
<reference evidence="2 3" key="1">
    <citation type="submission" date="2019-04" db="EMBL/GenBank/DDBJ databases">
        <authorList>
            <person name="Li M."/>
        </authorList>
    </citation>
    <scope>NUCLEOTIDE SEQUENCE [LARGE SCALE GENOMIC DNA]</scope>
    <source>
        <strain evidence="2 3">LAM1902</strain>
    </source>
</reference>
<evidence type="ECO:0000256" key="1">
    <source>
        <dbReference type="SAM" id="MobiDB-lite"/>
    </source>
</evidence>
<dbReference type="AlphaFoldDB" id="A0A5R9QKM1"/>
<comment type="caution">
    <text evidence="2">The sequence shown here is derived from an EMBL/GenBank/DDBJ whole genome shotgun (WGS) entry which is preliminary data.</text>
</comment>